<accession>A0A2R6C820</accession>
<name>A0A2R6C820_9ARCH</name>
<dbReference type="InterPro" id="IPR024674">
    <property type="entry name" value="HpaB/PvcC/4-BUDH_N"/>
</dbReference>
<evidence type="ECO:0000313" key="2">
    <source>
        <dbReference type="EMBL" id="PSO07039.1"/>
    </source>
</evidence>
<dbReference type="InterPro" id="IPR009100">
    <property type="entry name" value="AcylCoA_DH/oxidase_NM_dom_sf"/>
</dbReference>
<reference evidence="2 3" key="1">
    <citation type="submission" date="2017-04" db="EMBL/GenBank/DDBJ databases">
        <title>Novel microbial lineages endemic to geothermal iron-oxide mats fill important gaps in the evolutionary history of Archaea.</title>
        <authorList>
            <person name="Jay Z.J."/>
            <person name="Beam J.P."/>
            <person name="Dlakic M."/>
            <person name="Rusch D.B."/>
            <person name="Kozubal M.A."/>
            <person name="Inskeep W.P."/>
        </authorList>
    </citation>
    <scope>NUCLEOTIDE SEQUENCE [LARGE SCALE GENOMIC DNA]</scope>
    <source>
        <strain evidence="2">BE_D</strain>
    </source>
</reference>
<proteinExistence type="predicted"/>
<gene>
    <name evidence="2" type="ORF">B9Q04_12985</name>
</gene>
<feature type="domain" description="HpaB/PvcC/4-BUDH N-terminal" evidence="1">
    <location>
        <begin position="5"/>
        <end position="48"/>
    </location>
</feature>
<dbReference type="PANTHER" id="PTHR36117">
    <property type="entry name" value="4-HYDROXYPHENYLACETATE 3-MONOOXYGENASE-RELATED"/>
    <property type="match status" value="1"/>
</dbReference>
<dbReference type="InterPro" id="IPR004925">
    <property type="entry name" value="HpaB/PvcC/4-BUDH"/>
</dbReference>
<dbReference type="Proteomes" id="UP000242015">
    <property type="component" value="Unassembled WGS sequence"/>
</dbReference>
<dbReference type="Gene3D" id="1.10.3140.10">
    <property type="entry name" value="4-hydroxybutyryl-coa dehydratase, domain 1"/>
    <property type="match status" value="1"/>
</dbReference>
<dbReference type="PANTHER" id="PTHR36117:SF3">
    <property type="entry name" value="4-HYDROXYPHENYLACETATE 3-MONOOXYGENASE-RELATED"/>
    <property type="match status" value="1"/>
</dbReference>
<dbReference type="SUPFAM" id="SSF56645">
    <property type="entry name" value="Acyl-CoA dehydrogenase NM domain-like"/>
    <property type="match status" value="1"/>
</dbReference>
<dbReference type="GO" id="GO:0016627">
    <property type="term" value="F:oxidoreductase activity, acting on the CH-CH group of donors"/>
    <property type="evidence" value="ECO:0007669"/>
    <property type="project" value="InterPro"/>
</dbReference>
<evidence type="ECO:0000259" key="1">
    <source>
        <dbReference type="Pfam" id="PF11794"/>
    </source>
</evidence>
<comment type="caution">
    <text evidence="2">The sequence shown here is derived from an EMBL/GenBank/DDBJ whole genome shotgun (WGS) entry which is preliminary data.</text>
</comment>
<dbReference type="AlphaFoldDB" id="A0A2R6C820"/>
<sequence>MRSSEQFLNSLNDGRRVYYRGELVGDIVHHPVLCIAARHAAKLYDYHDRGIAVDGLG</sequence>
<evidence type="ECO:0000313" key="3">
    <source>
        <dbReference type="Proteomes" id="UP000242015"/>
    </source>
</evidence>
<dbReference type="EMBL" id="NEXF01000339">
    <property type="protein sequence ID" value="PSO07039.1"/>
    <property type="molecule type" value="Genomic_DNA"/>
</dbReference>
<dbReference type="Pfam" id="PF11794">
    <property type="entry name" value="HpaB_N"/>
    <property type="match status" value="1"/>
</dbReference>
<protein>
    <recommendedName>
        <fullName evidence="1">HpaB/PvcC/4-BUDH N-terminal domain-containing protein</fullName>
    </recommendedName>
</protein>
<organism evidence="2 3">
    <name type="scientific">Candidatus Marsarchaeota G2 archaeon BE_D</name>
    <dbReference type="NCBI Taxonomy" id="1978158"/>
    <lineage>
        <taxon>Archaea</taxon>
        <taxon>Candidatus Marsarchaeota</taxon>
        <taxon>Candidatus Marsarchaeota group 2</taxon>
    </lineage>
</organism>